<dbReference type="PANTHER" id="PTHR30329">
    <property type="entry name" value="STATOR ELEMENT OF FLAGELLAR MOTOR COMPLEX"/>
    <property type="match status" value="1"/>
</dbReference>
<gene>
    <name evidence="6" type="primary">arfA</name>
    <name evidence="6" type="ORF">ENSA7_19780</name>
</gene>
<dbReference type="Proteomes" id="UP000238823">
    <property type="component" value="Unassembled WGS sequence"/>
</dbReference>
<dbReference type="AlphaFoldDB" id="A0A2S9YTB4"/>
<accession>A0A2S9YTB4</accession>
<dbReference type="InterPro" id="IPR050330">
    <property type="entry name" value="Bact_OuterMem_StrucFunc"/>
</dbReference>
<protein>
    <submittedName>
        <fullName evidence="6">Peptidoglycan-binding protein ArfA</fullName>
    </submittedName>
</protein>
<feature type="region of interest" description="Disordered" evidence="3">
    <location>
        <begin position="242"/>
        <end position="264"/>
    </location>
</feature>
<evidence type="ECO:0000256" key="2">
    <source>
        <dbReference type="SAM" id="Coils"/>
    </source>
</evidence>
<keyword evidence="2" id="KW-0175">Coiled coil</keyword>
<feature type="domain" description="OmpA-like" evidence="5">
    <location>
        <begin position="135"/>
        <end position="262"/>
    </location>
</feature>
<dbReference type="GO" id="GO:0016020">
    <property type="term" value="C:membrane"/>
    <property type="evidence" value="ECO:0007669"/>
    <property type="project" value="UniProtKB-UniRule"/>
</dbReference>
<dbReference type="EMBL" id="PVNL01000042">
    <property type="protein sequence ID" value="PRQ08351.1"/>
    <property type="molecule type" value="Genomic_DNA"/>
</dbReference>
<evidence type="ECO:0000256" key="3">
    <source>
        <dbReference type="SAM" id="MobiDB-lite"/>
    </source>
</evidence>
<keyword evidence="1" id="KW-0472">Membrane</keyword>
<dbReference type="InterPro" id="IPR036737">
    <property type="entry name" value="OmpA-like_sf"/>
</dbReference>
<dbReference type="Pfam" id="PF00691">
    <property type="entry name" value="OmpA"/>
    <property type="match status" value="1"/>
</dbReference>
<evidence type="ECO:0000313" key="6">
    <source>
        <dbReference type="EMBL" id="PRQ08351.1"/>
    </source>
</evidence>
<evidence type="ECO:0000313" key="7">
    <source>
        <dbReference type="Proteomes" id="UP000238823"/>
    </source>
</evidence>
<dbReference type="CDD" id="cd07185">
    <property type="entry name" value="OmpA_C-like"/>
    <property type="match status" value="1"/>
</dbReference>
<comment type="caution">
    <text evidence="6">The sequence shown here is derived from an EMBL/GenBank/DDBJ whole genome shotgun (WGS) entry which is preliminary data.</text>
</comment>
<evidence type="ECO:0000259" key="5">
    <source>
        <dbReference type="PROSITE" id="PS51123"/>
    </source>
</evidence>
<dbReference type="Gene3D" id="3.30.1330.60">
    <property type="entry name" value="OmpA-like domain"/>
    <property type="match status" value="1"/>
</dbReference>
<feature type="coiled-coil region" evidence="2">
    <location>
        <begin position="30"/>
        <end position="105"/>
    </location>
</feature>
<feature type="signal peptide" evidence="4">
    <location>
        <begin position="1"/>
        <end position="20"/>
    </location>
</feature>
<dbReference type="PANTHER" id="PTHR30329:SF21">
    <property type="entry name" value="LIPOPROTEIN YIAD-RELATED"/>
    <property type="match status" value="1"/>
</dbReference>
<dbReference type="InterPro" id="IPR006665">
    <property type="entry name" value="OmpA-like"/>
</dbReference>
<keyword evidence="4" id="KW-0732">Signal</keyword>
<evidence type="ECO:0000256" key="4">
    <source>
        <dbReference type="SAM" id="SignalP"/>
    </source>
</evidence>
<evidence type="ECO:0000256" key="1">
    <source>
        <dbReference type="PROSITE-ProRule" id="PRU00473"/>
    </source>
</evidence>
<dbReference type="SUPFAM" id="SSF103088">
    <property type="entry name" value="OmpA-like"/>
    <property type="match status" value="1"/>
</dbReference>
<feature type="chain" id="PRO_5015758949" evidence="4">
    <location>
        <begin position="21"/>
        <end position="264"/>
    </location>
</feature>
<dbReference type="PROSITE" id="PS51123">
    <property type="entry name" value="OMPA_2"/>
    <property type="match status" value="1"/>
</dbReference>
<organism evidence="6 7">
    <name type="scientific">Enhygromyxa salina</name>
    <dbReference type="NCBI Taxonomy" id="215803"/>
    <lineage>
        <taxon>Bacteria</taxon>
        <taxon>Pseudomonadati</taxon>
        <taxon>Myxococcota</taxon>
        <taxon>Polyangia</taxon>
        <taxon>Nannocystales</taxon>
        <taxon>Nannocystaceae</taxon>
        <taxon>Enhygromyxa</taxon>
    </lineage>
</organism>
<proteinExistence type="predicted"/>
<sequence>MLRSVRVSLLGCALALPLFACDEDTPEVDLVKLRADLDAAQAELKETQAAHAAKASDDGCAKQLEAAQASLAEVEAKVEAQAAQIAELEGAKGNLEGQLVAKEAALEAVKALQDQLSKSLVEEVETGDIRVSQRHGYLVIDVSDKVLFAVGEAELSERGQKVIAKLAESLKSLPDKSVFQVGGHTDNQPIKSEEVKAKFPTNWELSAARATNVVRFLEESSGIPGERLVAAGFSQFRPVAANNKEKSRAKNRRIEIALLPPRPK</sequence>
<reference evidence="6 7" key="1">
    <citation type="submission" date="2018-03" db="EMBL/GenBank/DDBJ databases">
        <title>Draft Genome Sequences of the Obligatory Marine Myxobacteria Enhygromyxa salina SWB007.</title>
        <authorList>
            <person name="Poehlein A."/>
            <person name="Moghaddam J.A."/>
            <person name="Harms H."/>
            <person name="Alanjari M."/>
            <person name="Koenig G.M."/>
            <person name="Daniel R."/>
            <person name="Schaeberle T.F."/>
        </authorList>
    </citation>
    <scope>NUCLEOTIDE SEQUENCE [LARGE SCALE GENOMIC DNA]</scope>
    <source>
        <strain evidence="6 7">SWB007</strain>
    </source>
</reference>
<dbReference type="RefSeq" id="WP_181233561.1">
    <property type="nucleotide sequence ID" value="NZ_PVNL01000042.1"/>
</dbReference>
<name>A0A2S9YTB4_9BACT</name>
<feature type="compositionally biased region" description="Basic and acidic residues" evidence="3">
    <location>
        <begin position="243"/>
        <end position="255"/>
    </location>
</feature>